<accession>A0AA86PLW2</accession>
<organism evidence="2">
    <name type="scientific">Hexamita inflata</name>
    <dbReference type="NCBI Taxonomy" id="28002"/>
    <lineage>
        <taxon>Eukaryota</taxon>
        <taxon>Metamonada</taxon>
        <taxon>Diplomonadida</taxon>
        <taxon>Hexamitidae</taxon>
        <taxon>Hexamitinae</taxon>
        <taxon>Hexamita</taxon>
    </lineage>
</organism>
<reference evidence="3 4" key="2">
    <citation type="submission" date="2024-07" db="EMBL/GenBank/DDBJ databases">
        <authorList>
            <person name="Akdeniz Z."/>
        </authorList>
    </citation>
    <scope>NUCLEOTIDE SEQUENCE [LARGE SCALE GENOMIC DNA]</scope>
</reference>
<dbReference type="SUPFAM" id="SSF49785">
    <property type="entry name" value="Galactose-binding domain-like"/>
    <property type="match status" value="1"/>
</dbReference>
<sequence>MAELVSEVNSSRKAFQLSEELKYVTRTVSNCINTHFDVSSSYLGFDGKNEIGKCWVPLNSDKITGQFIEFDFHKQVLVGLIITKGCSYYCECWVTKYKVEYFNEGQWCQGGEFNGNTDGETKVFRRACIIAEKLRIIPIEFYGAIKLNADLSISEDLTQVDNIPNADEAYKNAIMDTYNRTMIEIFEQNEQQYFDLLYKISVYNLSNEDKSKLISTNLDGKLIILIHIYLRFYLNVLPLLGQSLRRNVKNLINISSKNYYRIMSFNTLHQADELFMENCQRNWAFQSNQKLNTSNLKIVKTQILFKILVQNFCMLINANYKTVKEYKIGNSSKSSIYQTIYWQIYISSKD</sequence>
<protein>
    <submittedName>
        <fullName evidence="2">F5/8 type C domain-containing protein</fullName>
    </submittedName>
    <submittedName>
        <fullName evidence="3">F5/8_type C domain-containing protein</fullName>
    </submittedName>
</protein>
<dbReference type="EMBL" id="CAXDID020000255">
    <property type="protein sequence ID" value="CAL6065444.1"/>
    <property type="molecule type" value="Genomic_DNA"/>
</dbReference>
<dbReference type="Gene3D" id="2.60.120.260">
    <property type="entry name" value="Galactose-binding domain-like"/>
    <property type="match status" value="1"/>
</dbReference>
<dbReference type="Proteomes" id="UP001642409">
    <property type="component" value="Unassembled WGS sequence"/>
</dbReference>
<evidence type="ECO:0000259" key="1">
    <source>
        <dbReference type="Pfam" id="PF00754"/>
    </source>
</evidence>
<keyword evidence="4" id="KW-1185">Reference proteome</keyword>
<dbReference type="InterPro" id="IPR008979">
    <property type="entry name" value="Galactose-bd-like_sf"/>
</dbReference>
<name>A0AA86PLW2_9EUKA</name>
<evidence type="ECO:0000313" key="4">
    <source>
        <dbReference type="Proteomes" id="UP001642409"/>
    </source>
</evidence>
<evidence type="ECO:0000313" key="3">
    <source>
        <dbReference type="EMBL" id="CAL6065444.1"/>
    </source>
</evidence>
<dbReference type="Pfam" id="PF00754">
    <property type="entry name" value="F5_F8_type_C"/>
    <property type="match status" value="1"/>
</dbReference>
<reference evidence="2" key="1">
    <citation type="submission" date="2023-06" db="EMBL/GenBank/DDBJ databases">
        <authorList>
            <person name="Kurt Z."/>
        </authorList>
    </citation>
    <scope>NUCLEOTIDE SEQUENCE</scope>
</reference>
<proteinExistence type="predicted"/>
<comment type="caution">
    <text evidence="2">The sequence shown here is derived from an EMBL/GenBank/DDBJ whole genome shotgun (WGS) entry which is preliminary data.</text>
</comment>
<evidence type="ECO:0000313" key="2">
    <source>
        <dbReference type="EMBL" id="CAI9940971.1"/>
    </source>
</evidence>
<dbReference type="EMBL" id="CATOUU010000686">
    <property type="protein sequence ID" value="CAI9940971.1"/>
    <property type="molecule type" value="Genomic_DNA"/>
</dbReference>
<dbReference type="InterPro" id="IPR000421">
    <property type="entry name" value="FA58C"/>
</dbReference>
<dbReference type="AlphaFoldDB" id="A0AA86PLW2"/>
<feature type="domain" description="F5/8 type C" evidence="1">
    <location>
        <begin position="45"/>
        <end position="140"/>
    </location>
</feature>
<gene>
    <name evidence="2" type="ORF">HINF_LOCUS28616</name>
    <name evidence="3" type="ORF">HINF_LOCUS51843</name>
</gene>